<evidence type="ECO:0000313" key="7">
    <source>
        <dbReference type="Proteomes" id="UP000001901"/>
    </source>
</evidence>
<evidence type="ECO:0000256" key="4">
    <source>
        <dbReference type="ARBA" id="ARBA00023136"/>
    </source>
</evidence>
<accession>D2RD87</accession>
<dbReference type="PRINTS" id="PR01840">
    <property type="entry name" value="TATCFAMILY"/>
</dbReference>
<keyword evidence="2 5" id="KW-0812">Transmembrane</keyword>
<gene>
    <name evidence="5" type="primary">tatC</name>
    <name evidence="6" type="ordered locus">Arcpr_1021</name>
</gene>
<reference evidence="6 7" key="1">
    <citation type="journal article" date="2010" name="Stand. Genomic Sci.">
        <title>Complete genome sequence of Archaeoglobus profundus type strain (AV18).</title>
        <authorList>
            <person name="von Jan M."/>
            <person name="Lapidus A."/>
            <person name="Del Rio T.G."/>
            <person name="Copeland A."/>
            <person name="Tice H."/>
            <person name="Cheng J.F."/>
            <person name="Lucas S."/>
            <person name="Chen F."/>
            <person name="Nolan M."/>
            <person name="Goodwin L."/>
            <person name="Han C."/>
            <person name="Pitluck S."/>
            <person name="Liolios K."/>
            <person name="Ivanova N."/>
            <person name="Mavromatis K."/>
            <person name="Ovchinnikova G."/>
            <person name="Chertkov O."/>
            <person name="Pati A."/>
            <person name="Chen A."/>
            <person name="Palaniappan K."/>
            <person name="Land M."/>
            <person name="Hauser L."/>
            <person name="Chang Y.J."/>
            <person name="Jeffries C.D."/>
            <person name="Saunders E."/>
            <person name="Brettin T."/>
            <person name="Detter J.C."/>
            <person name="Chain P."/>
            <person name="Eichinger K."/>
            <person name="Huber H."/>
            <person name="Spring S."/>
            <person name="Rohde M."/>
            <person name="Goker M."/>
            <person name="Wirth R."/>
            <person name="Woyke T."/>
            <person name="Bristow J."/>
            <person name="Eisen J.A."/>
            <person name="Markowitz V."/>
            <person name="Hugenholtz P."/>
            <person name="Kyrpides N.C."/>
            <person name="Klenk H.P."/>
        </authorList>
    </citation>
    <scope>NUCLEOTIDE SEQUENCE [LARGE SCALE GENOMIC DNA]</scope>
    <source>
        <strain evidence="7">DSM 5631 / JCM 9629 / NBRC 100127 / Av18</strain>
    </source>
</reference>
<organism evidence="6 7">
    <name type="scientific">Archaeoglobus profundus (strain DSM 5631 / JCM 9629 / NBRC 100127 / Av18)</name>
    <dbReference type="NCBI Taxonomy" id="572546"/>
    <lineage>
        <taxon>Archaea</taxon>
        <taxon>Methanobacteriati</taxon>
        <taxon>Methanobacteriota</taxon>
        <taxon>Archaeoglobi</taxon>
        <taxon>Archaeoglobales</taxon>
        <taxon>Archaeoglobaceae</taxon>
        <taxon>Archaeoglobus</taxon>
    </lineage>
</organism>
<dbReference type="AlphaFoldDB" id="D2RD87"/>
<sequence length="254" mass="28415">MPDPTAKEIAEVLLGLRKKLIRIVAIIAGVWAISFTFVTDALITKIKNDLLPPGAHIVYLYPLEPLILKLKISLYLGIAVAMPYIVKVIYDTLRSRTELLDNLNISRSKAVLYLIVATILFGLGIAYGYCIMLPIFLKFLYQLAVQQGASANYSIAEFVSFVVLMLVVFGFVFELPLILYILVSNGVVKYSTLTYYRRHFYVGFFVIGAVITPPDVFTQLMVAVPMVVFFEISLLTIKVLLKGKIYEDMHSASG</sequence>
<keyword evidence="5" id="KW-1003">Cell membrane</keyword>
<keyword evidence="3 5" id="KW-1133">Transmembrane helix</keyword>
<keyword evidence="7" id="KW-1185">Reference proteome</keyword>
<dbReference type="InterPro" id="IPR002033">
    <property type="entry name" value="TatC"/>
</dbReference>
<comment type="subcellular location">
    <subcellularLocation>
        <location evidence="5">Cell membrane</location>
        <topology evidence="5">Multi-pass membrane protein</topology>
    </subcellularLocation>
    <subcellularLocation>
        <location evidence="1">Membrane</location>
        <topology evidence="1">Multi-pass membrane protein</topology>
    </subcellularLocation>
</comment>
<dbReference type="GO" id="GO:0065002">
    <property type="term" value="P:intracellular protein transmembrane transport"/>
    <property type="evidence" value="ECO:0007669"/>
    <property type="project" value="TreeGrafter"/>
</dbReference>
<dbReference type="Pfam" id="PF00902">
    <property type="entry name" value="TatC"/>
    <property type="match status" value="1"/>
</dbReference>
<feature type="transmembrane region" description="Helical" evidence="5">
    <location>
        <begin position="20"/>
        <end position="43"/>
    </location>
</feature>
<dbReference type="HAMAP" id="MF_00902">
    <property type="entry name" value="TatC"/>
    <property type="match status" value="1"/>
</dbReference>
<name>D2RD87_ARCPA</name>
<feature type="transmembrane region" description="Helical" evidence="5">
    <location>
        <begin position="220"/>
        <end position="241"/>
    </location>
</feature>
<evidence type="ECO:0000313" key="6">
    <source>
        <dbReference type="EMBL" id="ADB58081.1"/>
    </source>
</evidence>
<dbReference type="GO" id="GO:0033281">
    <property type="term" value="C:TAT protein transport complex"/>
    <property type="evidence" value="ECO:0007669"/>
    <property type="project" value="UniProtKB-UniRule"/>
</dbReference>
<dbReference type="PANTHER" id="PTHR30371:SF0">
    <property type="entry name" value="SEC-INDEPENDENT PROTEIN TRANSLOCASE PROTEIN TATC, CHLOROPLASTIC-RELATED"/>
    <property type="match status" value="1"/>
</dbReference>
<comment type="similarity">
    <text evidence="5">Belongs to the TatC family.</text>
</comment>
<keyword evidence="5" id="KW-0813">Transport</keyword>
<feature type="transmembrane region" description="Helical" evidence="5">
    <location>
        <begin position="111"/>
        <end position="141"/>
    </location>
</feature>
<dbReference type="EMBL" id="CP001857">
    <property type="protein sequence ID" value="ADB58081.1"/>
    <property type="molecule type" value="Genomic_DNA"/>
</dbReference>
<dbReference type="RefSeq" id="WP_012940417.1">
    <property type="nucleotide sequence ID" value="NC_013741.1"/>
</dbReference>
<keyword evidence="5" id="KW-0811">Translocation</keyword>
<dbReference type="Proteomes" id="UP000001901">
    <property type="component" value="Chromosome"/>
</dbReference>
<dbReference type="KEGG" id="apo:Arcpr_1021"/>
<keyword evidence="4 5" id="KW-0472">Membrane</keyword>
<comment type="function">
    <text evidence="5">Part of the twin-arginine translocation (Tat) system that transports large folded proteins containing a characteristic twin-arginine motif in their signal peptide across membranes.</text>
</comment>
<dbReference type="PaxDb" id="572546-Arcpr_1021"/>
<protein>
    <recommendedName>
        <fullName evidence="5">Sec-independent protein translocase protein TatC</fullName>
    </recommendedName>
</protein>
<dbReference type="HOGENOM" id="CLU_031942_5_0_2"/>
<comment type="subunit">
    <text evidence="5">Forms a complex with TatA.</text>
</comment>
<evidence type="ECO:0000256" key="2">
    <source>
        <dbReference type="ARBA" id="ARBA00022692"/>
    </source>
</evidence>
<dbReference type="STRING" id="572546.Arcpr_1021"/>
<dbReference type="GO" id="GO:0043953">
    <property type="term" value="P:protein transport by the Tat complex"/>
    <property type="evidence" value="ECO:0007669"/>
    <property type="project" value="UniProtKB-UniRule"/>
</dbReference>
<dbReference type="OrthoDB" id="50369at2157"/>
<dbReference type="GO" id="GO:0009977">
    <property type="term" value="F:proton motive force dependent protein transmembrane transporter activity"/>
    <property type="evidence" value="ECO:0007669"/>
    <property type="project" value="TreeGrafter"/>
</dbReference>
<dbReference type="PANTHER" id="PTHR30371">
    <property type="entry name" value="SEC-INDEPENDENT PROTEIN TRANSLOCASE PROTEIN TATC"/>
    <property type="match status" value="1"/>
</dbReference>
<evidence type="ECO:0000256" key="5">
    <source>
        <dbReference type="HAMAP-Rule" id="MF_00902"/>
    </source>
</evidence>
<dbReference type="eggNOG" id="arCOG04736">
    <property type="taxonomic scope" value="Archaea"/>
</dbReference>
<feature type="transmembrane region" description="Helical" evidence="5">
    <location>
        <begin position="72"/>
        <end position="90"/>
    </location>
</feature>
<dbReference type="GeneID" id="8739695"/>
<evidence type="ECO:0000256" key="1">
    <source>
        <dbReference type="ARBA" id="ARBA00004141"/>
    </source>
</evidence>
<proteinExistence type="inferred from homology"/>
<evidence type="ECO:0000256" key="3">
    <source>
        <dbReference type="ARBA" id="ARBA00022989"/>
    </source>
</evidence>
<feature type="transmembrane region" description="Helical" evidence="5">
    <location>
        <begin position="161"/>
        <end position="183"/>
    </location>
</feature>
<feature type="transmembrane region" description="Helical" evidence="5">
    <location>
        <begin position="195"/>
        <end position="214"/>
    </location>
</feature>
<keyword evidence="5" id="KW-0653">Protein transport</keyword>